<dbReference type="GO" id="GO:0000785">
    <property type="term" value="C:chromatin"/>
    <property type="evidence" value="ECO:0007669"/>
    <property type="project" value="TreeGrafter"/>
</dbReference>
<dbReference type="Gene3D" id="3.30.70.330">
    <property type="match status" value="1"/>
</dbReference>
<feature type="domain" description="RRM" evidence="4">
    <location>
        <begin position="41"/>
        <end position="113"/>
    </location>
</feature>
<name>A0A834BKT5_9CHIR</name>
<dbReference type="Proteomes" id="UP000664940">
    <property type="component" value="Unassembled WGS sequence"/>
</dbReference>
<comment type="subcellular location">
    <subcellularLocation>
        <location evidence="1">Nucleus</location>
    </subcellularLocation>
</comment>
<keyword evidence="3" id="KW-0694">RNA-binding</keyword>
<proteinExistence type="predicted"/>
<dbReference type="InterPro" id="IPR000504">
    <property type="entry name" value="RRM_dom"/>
</dbReference>
<dbReference type="GO" id="GO:0010468">
    <property type="term" value="P:regulation of gene expression"/>
    <property type="evidence" value="ECO:0007669"/>
    <property type="project" value="TreeGrafter"/>
</dbReference>
<dbReference type="PROSITE" id="PS50102">
    <property type="entry name" value="RRM"/>
    <property type="match status" value="1"/>
</dbReference>
<evidence type="ECO:0000259" key="4">
    <source>
        <dbReference type="PROSITE" id="PS50102"/>
    </source>
</evidence>
<keyword evidence="2" id="KW-0539">Nucleus</keyword>
<evidence type="ECO:0000256" key="2">
    <source>
        <dbReference type="ARBA" id="ARBA00023242"/>
    </source>
</evidence>
<accession>A0A834BKT5</accession>
<organism evidence="5 6">
    <name type="scientific">Phyllostomus discolor</name>
    <name type="common">pale spear-nosed bat</name>
    <dbReference type="NCBI Taxonomy" id="89673"/>
    <lineage>
        <taxon>Eukaryota</taxon>
        <taxon>Metazoa</taxon>
        <taxon>Chordata</taxon>
        <taxon>Craniata</taxon>
        <taxon>Vertebrata</taxon>
        <taxon>Euteleostomi</taxon>
        <taxon>Mammalia</taxon>
        <taxon>Eutheria</taxon>
        <taxon>Laurasiatheria</taxon>
        <taxon>Chiroptera</taxon>
        <taxon>Yangochiroptera</taxon>
        <taxon>Phyllostomidae</taxon>
        <taxon>Phyllostominae</taxon>
        <taxon>Phyllostomus</taxon>
    </lineage>
</organism>
<dbReference type="GO" id="GO:0008143">
    <property type="term" value="F:poly(A) binding"/>
    <property type="evidence" value="ECO:0007669"/>
    <property type="project" value="TreeGrafter"/>
</dbReference>
<sequence length="120" mass="13891">MEGVRQYSNIEGLLRDPISMPARICRMTGKRFLEVLTWGTLRKIYLSPFGEVVDCIIKSDLVTGRAREFEFVLFKDATCVNEALELKEHKLDSKLIYAPMHHGPKIFFSFFSFSCFFLNS</sequence>
<dbReference type="Pfam" id="PF00076">
    <property type="entry name" value="RRM_1"/>
    <property type="match status" value="1"/>
</dbReference>
<evidence type="ECO:0000256" key="1">
    <source>
        <dbReference type="ARBA" id="ARBA00004123"/>
    </source>
</evidence>
<reference evidence="5 6" key="1">
    <citation type="journal article" date="2020" name="Nature">
        <title>Six reference-quality genomes reveal evolution of bat adaptations.</title>
        <authorList>
            <person name="Jebb D."/>
            <person name="Huang Z."/>
            <person name="Pippel M."/>
            <person name="Hughes G.M."/>
            <person name="Lavrichenko K."/>
            <person name="Devanna P."/>
            <person name="Winkler S."/>
            <person name="Jermiin L.S."/>
            <person name="Skirmuntt E.C."/>
            <person name="Katzourakis A."/>
            <person name="Burkitt-Gray L."/>
            <person name="Ray D.A."/>
            <person name="Sullivan K.A.M."/>
            <person name="Roscito J.G."/>
            <person name="Kirilenko B.M."/>
            <person name="Davalos L.M."/>
            <person name="Corthals A.P."/>
            <person name="Power M.L."/>
            <person name="Jones G."/>
            <person name="Ransome R.D."/>
            <person name="Dechmann D.K.N."/>
            <person name="Locatelli A.G."/>
            <person name="Puechmaille S.J."/>
            <person name="Fedrigo O."/>
            <person name="Jarvis E.D."/>
            <person name="Hiller M."/>
            <person name="Vernes S.C."/>
            <person name="Myers E.W."/>
            <person name="Teeling E.C."/>
        </authorList>
    </citation>
    <scope>NUCLEOTIDE SEQUENCE [LARGE SCALE GENOMIC DNA]</scope>
    <source>
        <strain evidence="5">Bat1K_MPI-CBG_1</strain>
    </source>
</reference>
<dbReference type="SUPFAM" id="SSF54928">
    <property type="entry name" value="RNA-binding domain, RBD"/>
    <property type="match status" value="1"/>
</dbReference>
<dbReference type="InterPro" id="IPR035979">
    <property type="entry name" value="RBD_domain_sf"/>
</dbReference>
<evidence type="ECO:0000313" key="5">
    <source>
        <dbReference type="EMBL" id="KAF6130948.1"/>
    </source>
</evidence>
<evidence type="ECO:0000313" key="6">
    <source>
        <dbReference type="Proteomes" id="UP000664940"/>
    </source>
</evidence>
<dbReference type="GO" id="GO:0005654">
    <property type="term" value="C:nucleoplasm"/>
    <property type="evidence" value="ECO:0007669"/>
    <property type="project" value="TreeGrafter"/>
</dbReference>
<gene>
    <name evidence="5" type="ORF">HJG60_007885</name>
</gene>
<comment type="caution">
    <text evidence="5">The sequence shown here is derived from an EMBL/GenBank/DDBJ whole genome shotgun (WGS) entry which is preliminary data.</text>
</comment>
<dbReference type="AlphaFoldDB" id="A0A834BKT5"/>
<dbReference type="GO" id="GO:0034046">
    <property type="term" value="F:poly(G) binding"/>
    <property type="evidence" value="ECO:0007669"/>
    <property type="project" value="TreeGrafter"/>
</dbReference>
<dbReference type="EMBL" id="JABVXQ010000001">
    <property type="protein sequence ID" value="KAF6130948.1"/>
    <property type="molecule type" value="Genomic_DNA"/>
</dbReference>
<protein>
    <recommendedName>
        <fullName evidence="4">RRM domain-containing protein</fullName>
    </recommendedName>
</protein>
<dbReference type="PANTHER" id="PTHR48033">
    <property type="entry name" value="RNA-BINDING (RRM/RBD/RNP MOTIFS) FAMILY PROTEIN"/>
    <property type="match status" value="1"/>
</dbReference>
<evidence type="ECO:0000256" key="3">
    <source>
        <dbReference type="PROSITE-ProRule" id="PRU00176"/>
    </source>
</evidence>
<dbReference type="InterPro" id="IPR012677">
    <property type="entry name" value="Nucleotide-bd_a/b_plait_sf"/>
</dbReference>
<dbReference type="PANTHER" id="PTHR48033:SF2">
    <property type="entry name" value="HETEROGENEOUS NUCLEAR RIBONUCLEOPROTEIN D-LIKE"/>
    <property type="match status" value="1"/>
</dbReference>